<accession>A0A2T3S4K5</accession>
<name>A0A2T3S4K5_ECOLX</name>
<reference evidence="1 2" key="1">
    <citation type="submission" date="2018-11" db="EMBL/GenBank/DDBJ databases">
        <title>E. coli isolates of the female bladder.</title>
        <authorList>
            <person name="Garretto A."/>
            <person name="Miller-Ensminger T."/>
            <person name="Wolfe A.J."/>
            <person name="Putonti C."/>
        </authorList>
    </citation>
    <scope>NUCLEOTIDE SEQUENCE [LARGE SCALE GENOMIC DNA]</scope>
    <source>
        <strain evidence="1 2">UMB1727</strain>
    </source>
</reference>
<dbReference type="AlphaFoldDB" id="A0A2T3S4K5"/>
<dbReference type="EMBL" id="RRVG01000003">
    <property type="protein sequence ID" value="RRL50096.1"/>
    <property type="molecule type" value="Genomic_DNA"/>
</dbReference>
<sequence length="73" mass="8050">MRKLIGPTIRSAHFGWIRCASIASGKKNGQGVTTLPIFFKTAKIISRCNCVERYAPAQSPRQPCHPVALPESR</sequence>
<gene>
    <name evidence="1" type="ORF">DU321_03865</name>
</gene>
<dbReference type="Proteomes" id="UP000272662">
    <property type="component" value="Unassembled WGS sequence"/>
</dbReference>
<protein>
    <submittedName>
        <fullName evidence="1">Uncharacterized protein</fullName>
    </submittedName>
</protein>
<evidence type="ECO:0000313" key="2">
    <source>
        <dbReference type="Proteomes" id="UP000272662"/>
    </source>
</evidence>
<proteinExistence type="predicted"/>
<evidence type="ECO:0000313" key="1">
    <source>
        <dbReference type="EMBL" id="RRL50096.1"/>
    </source>
</evidence>
<comment type="caution">
    <text evidence="1">The sequence shown here is derived from an EMBL/GenBank/DDBJ whole genome shotgun (WGS) entry which is preliminary data.</text>
</comment>
<organism evidence="1 2">
    <name type="scientific">Escherichia coli</name>
    <dbReference type="NCBI Taxonomy" id="562"/>
    <lineage>
        <taxon>Bacteria</taxon>
        <taxon>Pseudomonadati</taxon>
        <taxon>Pseudomonadota</taxon>
        <taxon>Gammaproteobacteria</taxon>
        <taxon>Enterobacterales</taxon>
        <taxon>Enterobacteriaceae</taxon>
        <taxon>Escherichia</taxon>
    </lineage>
</organism>